<accession>A0A7T3G035</accession>
<evidence type="ECO:0000313" key="7">
    <source>
        <dbReference type="Proteomes" id="UP000595001"/>
    </source>
</evidence>
<dbReference type="PANTHER" id="PTHR30532">
    <property type="entry name" value="IRON III DICITRATE-BINDING PERIPLASMIC PROTEIN"/>
    <property type="match status" value="1"/>
</dbReference>
<dbReference type="InterPro" id="IPR002491">
    <property type="entry name" value="ABC_transptr_periplasmic_BD"/>
</dbReference>
<name>A0A7T3G035_9EURY</name>
<feature type="compositionally biased region" description="Polar residues" evidence="4">
    <location>
        <begin position="68"/>
        <end position="79"/>
    </location>
</feature>
<dbReference type="PROSITE" id="PS51318">
    <property type="entry name" value="TAT"/>
    <property type="match status" value="1"/>
</dbReference>
<evidence type="ECO:0000256" key="4">
    <source>
        <dbReference type="SAM" id="MobiDB-lite"/>
    </source>
</evidence>
<dbReference type="Proteomes" id="UP000595001">
    <property type="component" value="Chromosome"/>
</dbReference>
<dbReference type="Pfam" id="PF01497">
    <property type="entry name" value="Peripla_BP_2"/>
    <property type="match status" value="1"/>
</dbReference>
<dbReference type="Gene3D" id="3.40.50.1980">
    <property type="entry name" value="Nitrogenase molybdenum iron protein domain"/>
    <property type="match status" value="2"/>
</dbReference>
<protein>
    <submittedName>
        <fullName evidence="6">ABC transporter substrate-binding protein</fullName>
    </submittedName>
</protein>
<dbReference type="AlphaFoldDB" id="A0A7T3G035"/>
<dbReference type="SUPFAM" id="SSF53807">
    <property type="entry name" value="Helical backbone' metal receptor"/>
    <property type="match status" value="1"/>
</dbReference>
<dbReference type="RefSeq" id="WP_198062606.1">
    <property type="nucleotide sequence ID" value="NZ_CP065856.1"/>
</dbReference>
<comment type="subcellular location">
    <subcellularLocation>
        <location evidence="1">Cell envelope</location>
    </subcellularLocation>
</comment>
<dbReference type="PANTHER" id="PTHR30532:SF1">
    <property type="entry name" value="IRON(3+)-HYDROXAMATE-BINDING PROTEIN FHUD"/>
    <property type="match status" value="1"/>
</dbReference>
<keyword evidence="7" id="KW-1185">Reference proteome</keyword>
<feature type="region of interest" description="Disordered" evidence="4">
    <location>
        <begin position="31"/>
        <end position="79"/>
    </location>
</feature>
<feature type="compositionally biased region" description="Low complexity" evidence="4">
    <location>
        <begin position="35"/>
        <end position="65"/>
    </location>
</feature>
<evidence type="ECO:0000313" key="6">
    <source>
        <dbReference type="EMBL" id="QPV63826.1"/>
    </source>
</evidence>
<dbReference type="OrthoDB" id="304381at2157"/>
<gene>
    <name evidence="6" type="ORF">I7X12_04130</name>
</gene>
<evidence type="ECO:0000259" key="5">
    <source>
        <dbReference type="PROSITE" id="PS50983"/>
    </source>
</evidence>
<dbReference type="EMBL" id="CP065856">
    <property type="protein sequence ID" value="QPV63826.1"/>
    <property type="molecule type" value="Genomic_DNA"/>
</dbReference>
<keyword evidence="2" id="KW-0813">Transport</keyword>
<keyword evidence="3" id="KW-0732">Signal</keyword>
<feature type="domain" description="Fe/B12 periplasmic-binding" evidence="5">
    <location>
        <begin position="98"/>
        <end position="397"/>
    </location>
</feature>
<dbReference type="KEGG" id="hlt:I7X12_04130"/>
<dbReference type="PROSITE" id="PS50983">
    <property type="entry name" value="FE_B12_PBP"/>
    <property type="match status" value="1"/>
</dbReference>
<dbReference type="GeneID" id="60587653"/>
<evidence type="ECO:0000256" key="3">
    <source>
        <dbReference type="ARBA" id="ARBA00022729"/>
    </source>
</evidence>
<dbReference type="InterPro" id="IPR006311">
    <property type="entry name" value="TAT_signal"/>
</dbReference>
<evidence type="ECO:0000256" key="1">
    <source>
        <dbReference type="ARBA" id="ARBA00004196"/>
    </source>
</evidence>
<evidence type="ECO:0000256" key="2">
    <source>
        <dbReference type="ARBA" id="ARBA00022448"/>
    </source>
</evidence>
<sequence>MTDDDTTETDAPTRRDYLRYSAVLSGGLLAGCAGGESAPTDPASDGTTPSATPTDTATEAPADGEPTATETATASGSQSYSVSMAPMGKVTFDAVPETWVPYGGDYADMGVALGQAEGMVGIGQSGEYYTEPYDELPGVSVDESEIEANDLVEAGMSKELFYELESDVHLIDTGMLRNWFDWGDDDIDEIRENVAPFLGNMIFRRSDGWHEHRYYTLYQAFEKLAAMFDERERFEAMQSLHDEFVADLQSRLPPASERPTVFLTYEGTNEPETFSPYRLTDQGTSKKQWNDLGVSDALAGTGIENLSTENRGELDYENLLTVDPDVLLVRGHEGKSAAEFRDTVLAYMADHPVASELTAVQNGRVYRSGYLRQGPIHNLFLTERAAKQLFPEEFGDVTSDEELFDRQRVTDIVDGAI</sequence>
<dbReference type="InterPro" id="IPR051313">
    <property type="entry name" value="Bact_iron-sidero_bind"/>
</dbReference>
<reference evidence="6 7" key="1">
    <citation type="submission" date="2020-12" db="EMBL/GenBank/DDBJ databases">
        <title>Halosimplex halophilum sp. nov. and Halosimplex salinum sp. nov., two new members of the genus Halosimplex.</title>
        <authorList>
            <person name="Cui H.L."/>
        </authorList>
    </citation>
    <scope>NUCLEOTIDE SEQUENCE [LARGE SCALE GENOMIC DNA]</scope>
    <source>
        <strain evidence="6 7">YGH94</strain>
    </source>
</reference>
<organism evidence="6 7">
    <name type="scientific">Halosimplex litoreum</name>
    <dbReference type="NCBI Taxonomy" id="1198301"/>
    <lineage>
        <taxon>Archaea</taxon>
        <taxon>Methanobacteriati</taxon>
        <taxon>Methanobacteriota</taxon>
        <taxon>Stenosarchaea group</taxon>
        <taxon>Halobacteria</taxon>
        <taxon>Halobacteriales</taxon>
        <taxon>Haloarculaceae</taxon>
        <taxon>Halosimplex</taxon>
    </lineage>
</organism>
<proteinExistence type="predicted"/>